<dbReference type="STRING" id="706191.PANA_4182"/>
<accession>D4GFM9</accession>
<keyword evidence="2 9" id="KW-0813">Transport</keyword>
<organism evidence="11 12">
    <name type="scientific">Pantoea ananatis (strain LMG 20103)</name>
    <dbReference type="NCBI Taxonomy" id="706191"/>
    <lineage>
        <taxon>Bacteria</taxon>
        <taxon>Pseudomonadati</taxon>
        <taxon>Pseudomonadota</taxon>
        <taxon>Gammaproteobacteria</taxon>
        <taxon>Enterobacterales</taxon>
        <taxon>Erwiniaceae</taxon>
        <taxon>Pantoea</taxon>
    </lineage>
</organism>
<keyword evidence="3" id="KW-1003">Cell membrane</keyword>
<dbReference type="EMBL" id="CP001875">
    <property type="protein sequence ID" value="ADD79349.1"/>
    <property type="molecule type" value="Genomic_DNA"/>
</dbReference>
<keyword evidence="5 9" id="KW-0812">Transmembrane</keyword>
<comment type="subcellular location">
    <subcellularLocation>
        <location evidence="1">Cell inner membrane</location>
        <topology evidence="1">Multi-pass membrane protein</topology>
    </subcellularLocation>
    <subcellularLocation>
        <location evidence="9">Cell membrane</location>
        <topology evidence="9">Multi-pass membrane protein</topology>
    </subcellularLocation>
</comment>
<proteinExistence type="inferred from homology"/>
<evidence type="ECO:0000256" key="4">
    <source>
        <dbReference type="ARBA" id="ARBA00022519"/>
    </source>
</evidence>
<dbReference type="GO" id="GO:0071916">
    <property type="term" value="F:dipeptide transmembrane transporter activity"/>
    <property type="evidence" value="ECO:0007669"/>
    <property type="project" value="TreeGrafter"/>
</dbReference>
<evidence type="ECO:0000313" key="11">
    <source>
        <dbReference type="EMBL" id="ADD79349.1"/>
    </source>
</evidence>
<feature type="transmembrane region" description="Helical" evidence="9">
    <location>
        <begin position="108"/>
        <end position="130"/>
    </location>
</feature>
<keyword evidence="6 9" id="KW-1133">Transmembrane helix</keyword>
<reference evidence="11 12" key="1">
    <citation type="journal article" date="2010" name="J. Bacteriol.">
        <title>Genome sequence of Pantoea ananatis LMG20103, the causative agent of Eucalyptus blight and dieback.</title>
        <authorList>
            <person name="De Maayer P."/>
            <person name="Chan W.Y."/>
            <person name="Venter S.N."/>
            <person name="Toth I.K."/>
            <person name="Birch P.R."/>
            <person name="Joubert F."/>
            <person name="Coutinho T.A."/>
        </authorList>
    </citation>
    <scope>NUCLEOTIDE SEQUENCE [LARGE SCALE GENOMIC DNA]</scope>
    <source>
        <strain evidence="11 12">LMG 20103</strain>
    </source>
</reference>
<dbReference type="GO" id="GO:0005886">
    <property type="term" value="C:plasma membrane"/>
    <property type="evidence" value="ECO:0007669"/>
    <property type="project" value="UniProtKB-SubCell"/>
</dbReference>
<sequence length="315" mass="34692">MGEMMLKQLSWRLCQAAFVILAVGILTFVLVQALPGDMAWRIASGRYGYDRVDLAAVAQVKQQLADMTAQGSALGQWMWDLLRFNFGRSLVSGEPVSGELVWQLKQTFALAGFSLLLTLLLIIPLGIWAGCHPGRFLDRAINGAAAILKSVPHFALGLLLIVLFALRLDWLPSAGQGNWRHFILPSVTLALPLSAVGARVVREATFQAVTASWYRWGAQKGLSQPRLFWRHALRNLSVPVVTWLGMQFVWLVEGVVVVETLFAWPGIGHALVHAIFARDVPVIQASAMVLGLTFVTLNMLVDGLCYVLDPRGKRI</sequence>
<evidence type="ECO:0000256" key="6">
    <source>
        <dbReference type="ARBA" id="ARBA00022989"/>
    </source>
</evidence>
<feature type="transmembrane region" description="Helical" evidence="9">
    <location>
        <begin position="282"/>
        <end position="308"/>
    </location>
</feature>
<evidence type="ECO:0000256" key="1">
    <source>
        <dbReference type="ARBA" id="ARBA00004429"/>
    </source>
</evidence>
<comment type="similarity">
    <text evidence="8">Belongs to the binding-protein-dependent transport system permease family. OppBC subfamily.</text>
</comment>
<evidence type="ECO:0000313" key="12">
    <source>
        <dbReference type="Proteomes" id="UP000001702"/>
    </source>
</evidence>
<evidence type="ECO:0000259" key="10">
    <source>
        <dbReference type="PROSITE" id="PS50928"/>
    </source>
</evidence>
<dbReference type="Gene3D" id="1.10.3720.10">
    <property type="entry name" value="MetI-like"/>
    <property type="match status" value="1"/>
</dbReference>
<dbReference type="KEGG" id="pam:PANA_4182"/>
<keyword evidence="12" id="KW-1185">Reference proteome</keyword>
<keyword evidence="4" id="KW-0997">Cell inner membrane</keyword>
<feature type="transmembrane region" description="Helical" evidence="9">
    <location>
        <begin position="182"/>
        <end position="201"/>
    </location>
</feature>
<dbReference type="InterPro" id="IPR000515">
    <property type="entry name" value="MetI-like"/>
</dbReference>
<dbReference type="CDD" id="cd06261">
    <property type="entry name" value="TM_PBP2"/>
    <property type="match status" value="1"/>
</dbReference>
<dbReference type="HOGENOM" id="CLU_036879_0_2_6"/>
<evidence type="ECO:0000256" key="2">
    <source>
        <dbReference type="ARBA" id="ARBA00022448"/>
    </source>
</evidence>
<evidence type="ECO:0000256" key="5">
    <source>
        <dbReference type="ARBA" id="ARBA00022692"/>
    </source>
</evidence>
<dbReference type="eggNOG" id="COG0601">
    <property type="taxonomic scope" value="Bacteria"/>
</dbReference>
<dbReference type="InterPro" id="IPR035906">
    <property type="entry name" value="MetI-like_sf"/>
</dbReference>
<gene>
    <name evidence="11" type="primary">nikB</name>
    <name evidence="11" type="ordered locus">PANA_4182</name>
</gene>
<dbReference type="PANTHER" id="PTHR43163">
    <property type="entry name" value="DIPEPTIDE TRANSPORT SYSTEM PERMEASE PROTEIN DPPB-RELATED"/>
    <property type="match status" value="1"/>
</dbReference>
<name>D4GFM9_PANAM</name>
<dbReference type="Pfam" id="PF00528">
    <property type="entry name" value="BPD_transp_1"/>
    <property type="match status" value="1"/>
</dbReference>
<keyword evidence="7 9" id="KW-0472">Membrane</keyword>
<evidence type="ECO:0000256" key="7">
    <source>
        <dbReference type="ARBA" id="ARBA00023136"/>
    </source>
</evidence>
<dbReference type="SUPFAM" id="SSF161098">
    <property type="entry name" value="MetI-like"/>
    <property type="match status" value="1"/>
</dbReference>
<protein>
    <submittedName>
        <fullName evidence="11">NikB</fullName>
    </submittedName>
</protein>
<dbReference type="Proteomes" id="UP000001702">
    <property type="component" value="Chromosome"/>
</dbReference>
<feature type="transmembrane region" description="Helical" evidence="9">
    <location>
        <begin position="236"/>
        <end position="262"/>
    </location>
</feature>
<feature type="domain" description="ABC transmembrane type-1" evidence="10">
    <location>
        <begin position="104"/>
        <end position="301"/>
    </location>
</feature>
<evidence type="ECO:0000256" key="9">
    <source>
        <dbReference type="RuleBase" id="RU363032"/>
    </source>
</evidence>
<dbReference type="AlphaFoldDB" id="D4GFM9"/>
<evidence type="ECO:0000256" key="3">
    <source>
        <dbReference type="ARBA" id="ARBA00022475"/>
    </source>
</evidence>
<evidence type="ECO:0000256" key="8">
    <source>
        <dbReference type="ARBA" id="ARBA00024202"/>
    </source>
</evidence>
<feature type="transmembrane region" description="Helical" evidence="9">
    <location>
        <begin position="151"/>
        <end position="170"/>
    </location>
</feature>
<dbReference type="PROSITE" id="PS50928">
    <property type="entry name" value="ABC_TM1"/>
    <property type="match status" value="1"/>
</dbReference>
<dbReference type="PANTHER" id="PTHR43163:SF6">
    <property type="entry name" value="DIPEPTIDE TRANSPORT SYSTEM PERMEASE PROTEIN DPPB-RELATED"/>
    <property type="match status" value="1"/>
</dbReference>